<evidence type="ECO:0000313" key="2">
    <source>
        <dbReference type="Proteomes" id="UP000192273"/>
    </source>
</evidence>
<name>A0A1V0RKP6_9RHOB</name>
<evidence type="ECO:0000313" key="1">
    <source>
        <dbReference type="EMBL" id="ARE82348.1"/>
    </source>
</evidence>
<keyword evidence="2" id="KW-1185">Reference proteome</keyword>
<organism evidence="1 2">
    <name type="scientific">Roseovarius mucosus</name>
    <dbReference type="NCBI Taxonomy" id="215743"/>
    <lineage>
        <taxon>Bacteria</taxon>
        <taxon>Pseudomonadati</taxon>
        <taxon>Pseudomonadota</taxon>
        <taxon>Alphaproteobacteria</taxon>
        <taxon>Rhodobacterales</taxon>
        <taxon>Roseobacteraceae</taxon>
        <taxon>Roseovarius</taxon>
    </lineage>
</organism>
<dbReference type="Pfam" id="PF07845">
    <property type="entry name" value="DUF1636"/>
    <property type="match status" value="1"/>
</dbReference>
<proteinExistence type="predicted"/>
<dbReference type="AlphaFoldDB" id="A0A1V0RKP6"/>
<dbReference type="KEGG" id="rmm:ROSMUCSMR3_00850"/>
<gene>
    <name evidence="1" type="ORF">ROSMUCSMR3_00850</name>
</gene>
<evidence type="ECO:0008006" key="3">
    <source>
        <dbReference type="Google" id="ProtNLM"/>
    </source>
</evidence>
<dbReference type="Proteomes" id="UP000192273">
    <property type="component" value="Chromosome"/>
</dbReference>
<dbReference type="InterPro" id="IPR012863">
    <property type="entry name" value="DUF1636"/>
</dbReference>
<accession>A0A1V0RKP6</accession>
<dbReference type="OrthoDB" id="424426at2"/>
<reference evidence="1 2" key="1">
    <citation type="submission" date="2017-03" db="EMBL/GenBank/DDBJ databases">
        <title>Genome Sequence of Roseovarius mucosus strain SMR3 Isolated from a culture of the Diatom Skeletonema marinoi.</title>
        <authorList>
            <person name="Topel M."/>
            <person name="Pinder M."/>
            <person name="Johansson O.N."/>
            <person name="Kourtchenko O."/>
            <person name="Godhe A."/>
            <person name="Clarke A.K."/>
        </authorList>
    </citation>
    <scope>NUCLEOTIDE SEQUENCE [LARGE SCALE GENOMIC DNA]</scope>
    <source>
        <strain evidence="1 2">SMR3</strain>
    </source>
</reference>
<sequence length="146" mass="15861">MLAKAAEFRLNGPADKERHKMTTWITICDTCKREDWDAATHSRPHGEDLAALVERAAEGHPNVRTRRVACLMGCGKGCNVAIQSAGKLAYTLGDFTPESDAAEAIVAYAALHADSATGQVPYKQWPQGVKGHFVTRHPPLPTEPEV</sequence>
<dbReference type="EMBL" id="CP020474">
    <property type="protein sequence ID" value="ARE82348.1"/>
    <property type="molecule type" value="Genomic_DNA"/>
</dbReference>
<protein>
    <recommendedName>
        <fullName evidence="3">Metal-binding protein</fullName>
    </recommendedName>
</protein>